<organism evidence="4 5">
    <name type="scientific">Streptomyces albiaxialis</name>
    <dbReference type="NCBI Taxonomy" id="329523"/>
    <lineage>
        <taxon>Bacteria</taxon>
        <taxon>Bacillati</taxon>
        <taxon>Actinomycetota</taxon>
        <taxon>Actinomycetes</taxon>
        <taxon>Kitasatosporales</taxon>
        <taxon>Streptomycetaceae</taxon>
        <taxon>Streptomyces</taxon>
    </lineage>
</organism>
<evidence type="ECO:0000256" key="1">
    <source>
        <dbReference type="ARBA" id="ARBA00010652"/>
    </source>
</evidence>
<evidence type="ECO:0000259" key="3">
    <source>
        <dbReference type="Pfam" id="PF00823"/>
    </source>
</evidence>
<dbReference type="EMBL" id="BAAAPE010000011">
    <property type="protein sequence ID" value="GAA2082835.1"/>
    <property type="molecule type" value="Genomic_DNA"/>
</dbReference>
<feature type="region of interest" description="Disordered" evidence="2">
    <location>
        <begin position="446"/>
        <end position="465"/>
    </location>
</feature>
<protein>
    <submittedName>
        <fullName evidence="4">PPE domain-containing protein</fullName>
    </submittedName>
</protein>
<dbReference type="RefSeq" id="WP_344530560.1">
    <property type="nucleotide sequence ID" value="NZ_BAAAPE010000011.1"/>
</dbReference>
<dbReference type="Pfam" id="PF00823">
    <property type="entry name" value="PPE"/>
    <property type="match status" value="1"/>
</dbReference>
<reference evidence="5" key="1">
    <citation type="journal article" date="2019" name="Int. J. Syst. Evol. Microbiol.">
        <title>The Global Catalogue of Microorganisms (GCM) 10K type strain sequencing project: providing services to taxonomists for standard genome sequencing and annotation.</title>
        <authorList>
            <consortium name="The Broad Institute Genomics Platform"/>
            <consortium name="The Broad Institute Genome Sequencing Center for Infectious Disease"/>
            <person name="Wu L."/>
            <person name="Ma J."/>
        </authorList>
    </citation>
    <scope>NUCLEOTIDE SEQUENCE [LARGE SCALE GENOMIC DNA]</scope>
    <source>
        <strain evidence="5">JCM 15478</strain>
    </source>
</reference>
<dbReference type="Gene3D" id="1.20.1260.20">
    <property type="entry name" value="PPE superfamily"/>
    <property type="match status" value="1"/>
</dbReference>
<dbReference type="Proteomes" id="UP001500016">
    <property type="component" value="Unassembled WGS sequence"/>
</dbReference>
<evidence type="ECO:0000256" key="2">
    <source>
        <dbReference type="SAM" id="MobiDB-lite"/>
    </source>
</evidence>
<dbReference type="SUPFAM" id="SSF140459">
    <property type="entry name" value="PE/PPE dimer-like"/>
    <property type="match status" value="1"/>
</dbReference>
<name>A0ABP5HPU7_9ACTN</name>
<gene>
    <name evidence="4" type="ORF">GCM10009801_42880</name>
</gene>
<accession>A0ABP5HPU7</accession>
<keyword evidence="5" id="KW-1185">Reference proteome</keyword>
<evidence type="ECO:0000313" key="5">
    <source>
        <dbReference type="Proteomes" id="UP001500016"/>
    </source>
</evidence>
<comment type="similarity">
    <text evidence="1">Belongs to the mycobacterial PPE family.</text>
</comment>
<dbReference type="InterPro" id="IPR038332">
    <property type="entry name" value="PPE_sf"/>
</dbReference>
<feature type="domain" description="PPE" evidence="3">
    <location>
        <begin position="18"/>
        <end position="98"/>
    </location>
</feature>
<proteinExistence type="inferred from homology"/>
<dbReference type="InterPro" id="IPR000030">
    <property type="entry name" value="PPE_dom"/>
</dbReference>
<comment type="caution">
    <text evidence="4">The sequence shown here is derived from an EMBL/GenBank/DDBJ whole genome shotgun (WGS) entry which is preliminary data.</text>
</comment>
<sequence length="795" mass="86866">MATPEPLAYSDVRNVNLEPLRQAAGKWGKLPGKIDGVATSFSRSVSNPLEQSGWYGDSAESAFKHFRSVRHQMSEASGQAEKIGTVMSEALKAFESAKKVLEDVETAVSTPPKDGDGKIYLKVNKKDGVVYLDPPADVEQTPGLQKAFHESIVYYNNKIREALQSAADADHDLKTALQINPPGKGFNDDIAGHLKDVDAETKKDVDALMKLAGTEDFKRDPKLLSRFNGILAKNANNADFAEQFATRKGPKWIEEFWYKTAKPDYDGESPLSEEKPRSKAVTKQLAALQDNLGVTLGLASQSDSPEMTKWKQDAIASGDERVPLGRNQWYQGGTKQLADPPYGFQVMSNLMRTGKWETGFLNKYGDRLVAFDKEPYTPWNGTQEMDEKTHRKWLSFGNQKPDFLNFGKEYDQGEDPFTGYFEALGNNSDASLDFFKDDGNYDHVMKDRTWEPDGDSPTSGKEKDFTGSKVALGHALGSATTGHDWDAPKNVPAEHTKDQADLMSKIIKDTGKMDDDGNATASLSPGMRQGLGNAAAEYVPDFFRAMTEGEGDNKLFPMTGAQADMEHRDATKFLVQLGQDPDANAAITAGQKLYTAQTLDHHLGGDVPEGQRYDASPRDIVREVLKTSGETAGTLAAGAQEAIIGPAVVQDSEYDKATLHNRLWGNGAFGTVVTGLSVTKPLLPHPVMAATAASLLIGAEGATVNDMDAQNWSSNKSAPAGDRAGAVYDEMSGRDVIQNQRMLKAIEEKYDIDVSSTSWGRQYSNDGFDHGYSRVGSTASFLTSIEQVKQMAREK</sequence>
<evidence type="ECO:0000313" key="4">
    <source>
        <dbReference type="EMBL" id="GAA2082835.1"/>
    </source>
</evidence>